<name>A0A9X2PFE2_9HYPH</name>
<feature type="region of interest" description="Disordered" evidence="1">
    <location>
        <begin position="61"/>
        <end position="84"/>
    </location>
</feature>
<evidence type="ECO:0000313" key="2">
    <source>
        <dbReference type="EMBL" id="MCS0495931.1"/>
    </source>
</evidence>
<dbReference type="Proteomes" id="UP001151088">
    <property type="component" value="Unassembled WGS sequence"/>
</dbReference>
<evidence type="ECO:0000256" key="1">
    <source>
        <dbReference type="SAM" id="MobiDB-lite"/>
    </source>
</evidence>
<keyword evidence="3" id="KW-1185">Reference proteome</keyword>
<evidence type="ECO:0008006" key="4">
    <source>
        <dbReference type="Google" id="ProtNLM"/>
    </source>
</evidence>
<organism evidence="2 3">
    <name type="scientific">Ancylobacter mangrovi</name>
    <dbReference type="NCBI Taxonomy" id="2972472"/>
    <lineage>
        <taxon>Bacteria</taxon>
        <taxon>Pseudomonadati</taxon>
        <taxon>Pseudomonadota</taxon>
        <taxon>Alphaproteobacteria</taxon>
        <taxon>Hyphomicrobiales</taxon>
        <taxon>Xanthobacteraceae</taxon>
        <taxon>Ancylobacter</taxon>
    </lineage>
</organism>
<dbReference type="RefSeq" id="WP_258733099.1">
    <property type="nucleotide sequence ID" value="NZ_JANTHZ010000005.1"/>
</dbReference>
<comment type="caution">
    <text evidence="2">The sequence shown here is derived from an EMBL/GenBank/DDBJ whole genome shotgun (WGS) entry which is preliminary data.</text>
</comment>
<dbReference type="AlphaFoldDB" id="A0A9X2PFE2"/>
<evidence type="ECO:0000313" key="3">
    <source>
        <dbReference type="Proteomes" id="UP001151088"/>
    </source>
</evidence>
<sequence length="232" mass="25273">MGGRGEGEAERAATSALAICRSVYEETRAFHAGTAMELGEADFGFRILYGPPRVATPLLFLGDQPGGGEKDNRKGLADGERESWPETSDYATACWKLAKRIRNVWDDPPMGESTGLNLNFFRSASQGEWRRLPLSLRAKLEEFSLPRAVRIVRALAPRHIVVIGLGTFQRVVGVAEAAAVRHALVSDRGRVLGRTGELWGSPATGVLHLSGAHISVEDRQKLNAFLRERVGG</sequence>
<accession>A0A9X2PFE2</accession>
<proteinExistence type="predicted"/>
<dbReference type="EMBL" id="JANTHZ010000005">
    <property type="protein sequence ID" value="MCS0495931.1"/>
    <property type="molecule type" value="Genomic_DNA"/>
</dbReference>
<gene>
    <name evidence="2" type="ORF">NVS89_12555</name>
</gene>
<reference evidence="2" key="1">
    <citation type="submission" date="2022-08" db="EMBL/GenBank/DDBJ databases">
        <authorList>
            <person name="Li F."/>
        </authorList>
    </citation>
    <scope>NUCLEOTIDE SEQUENCE</scope>
    <source>
        <strain evidence="2">MQZ15Z-1</strain>
    </source>
</reference>
<feature type="compositionally biased region" description="Basic and acidic residues" evidence="1">
    <location>
        <begin position="68"/>
        <end position="84"/>
    </location>
</feature>
<protein>
    <recommendedName>
        <fullName evidence="4">Uracil-DNA glycosylase-like domain-containing protein</fullName>
    </recommendedName>
</protein>